<name>A0A9N9GMW7_9GLOM</name>
<keyword evidence="4" id="KW-1185">Reference proteome</keyword>
<dbReference type="Proteomes" id="UP000789831">
    <property type="component" value="Unassembled WGS sequence"/>
</dbReference>
<dbReference type="InterPro" id="IPR013783">
    <property type="entry name" value="Ig-like_fold"/>
</dbReference>
<protein>
    <submittedName>
        <fullName evidence="3">551_t:CDS:1</fullName>
    </submittedName>
</protein>
<keyword evidence="2" id="KW-1133">Transmembrane helix</keyword>
<accession>A0A9N9GMW7</accession>
<gene>
    <name evidence="3" type="ORF">AGERDE_LOCUS9705</name>
</gene>
<evidence type="ECO:0000256" key="2">
    <source>
        <dbReference type="SAM" id="Phobius"/>
    </source>
</evidence>
<dbReference type="InterPro" id="IPR015919">
    <property type="entry name" value="Cadherin-like_sf"/>
</dbReference>
<feature type="region of interest" description="Disordered" evidence="1">
    <location>
        <begin position="367"/>
        <end position="396"/>
    </location>
</feature>
<dbReference type="Gene3D" id="2.60.40.10">
    <property type="entry name" value="Immunoglobulins"/>
    <property type="match status" value="2"/>
</dbReference>
<evidence type="ECO:0000313" key="4">
    <source>
        <dbReference type="Proteomes" id="UP000789831"/>
    </source>
</evidence>
<dbReference type="GO" id="GO:0005509">
    <property type="term" value="F:calcium ion binding"/>
    <property type="evidence" value="ECO:0007669"/>
    <property type="project" value="InterPro"/>
</dbReference>
<proteinExistence type="predicted"/>
<dbReference type="OrthoDB" id="2432298at2759"/>
<reference evidence="3" key="1">
    <citation type="submission" date="2021-06" db="EMBL/GenBank/DDBJ databases">
        <authorList>
            <person name="Kallberg Y."/>
            <person name="Tangrot J."/>
            <person name="Rosling A."/>
        </authorList>
    </citation>
    <scope>NUCLEOTIDE SEQUENCE</scope>
    <source>
        <strain evidence="3">MT106</strain>
    </source>
</reference>
<feature type="region of interest" description="Disordered" evidence="1">
    <location>
        <begin position="416"/>
        <end position="436"/>
    </location>
</feature>
<sequence>MSPHPHQQHDFPNFINKIKEQVPIDIENVNIETPSLPPIDLPPLPVDENMDSASKIREKVPVKLLRPLPNIQTYVDVEFHYTIQVTKDYFEFQSGQQPSQLHFTASFSPQSSSRWVQFDSPTREFLGRPLADSARNTTVNLNIEDPGRGTVETSIQILVSDLPPRLNHHSGISRKQIVLIAVIPSLIGFSILGLVGFLIFKKLNNKREHEAAFKRALQNSRSMNQCSNQPSETINRTNNNNYIDSYTISTISIDNNNDNNSSTRHSNNNHNYVNIQRGVHVTKTTTTMTTNHHKSLIERRREYIDTYNSDSNTDRQSEIDSIRSDAATKSSPSSSYSEGYKQREYTDHSIGRSIITRSATLHLPNDVITTMGGGSNHYHSDQSESSSYSSIPEEEKQNALTKDILEELFPKTSNQTYNEDLDLKHSSPKKSNANKSSMQLIKTCHPPAESIPMIKAEIGVPFQYCVAFPKTTVTRTRKEYIAVTAPNNEQLPPWLHFKKLEISVWGIPTIDNTGSTHVRIYEYCDDEENGGQSSDAKMAGGLGIKWPREFYEEDWKLLDEFIVMVQDEDEVEEDSQSG</sequence>
<dbReference type="AlphaFoldDB" id="A0A9N9GMW7"/>
<keyword evidence="2" id="KW-0472">Membrane</keyword>
<feature type="transmembrane region" description="Helical" evidence="2">
    <location>
        <begin position="177"/>
        <end position="200"/>
    </location>
</feature>
<evidence type="ECO:0000256" key="1">
    <source>
        <dbReference type="SAM" id="MobiDB-lite"/>
    </source>
</evidence>
<organism evidence="3 4">
    <name type="scientific">Ambispora gerdemannii</name>
    <dbReference type="NCBI Taxonomy" id="144530"/>
    <lineage>
        <taxon>Eukaryota</taxon>
        <taxon>Fungi</taxon>
        <taxon>Fungi incertae sedis</taxon>
        <taxon>Mucoromycota</taxon>
        <taxon>Glomeromycotina</taxon>
        <taxon>Glomeromycetes</taxon>
        <taxon>Archaeosporales</taxon>
        <taxon>Ambisporaceae</taxon>
        <taxon>Ambispora</taxon>
    </lineage>
</organism>
<evidence type="ECO:0000313" key="3">
    <source>
        <dbReference type="EMBL" id="CAG8613361.1"/>
    </source>
</evidence>
<dbReference type="SUPFAM" id="SSF49313">
    <property type="entry name" value="Cadherin-like"/>
    <property type="match status" value="2"/>
</dbReference>
<dbReference type="GO" id="GO:0016020">
    <property type="term" value="C:membrane"/>
    <property type="evidence" value="ECO:0007669"/>
    <property type="project" value="InterPro"/>
</dbReference>
<feature type="compositionally biased region" description="Basic and acidic residues" evidence="1">
    <location>
        <begin position="312"/>
        <end position="323"/>
    </location>
</feature>
<dbReference type="EMBL" id="CAJVPL010002540">
    <property type="protein sequence ID" value="CAG8613361.1"/>
    <property type="molecule type" value="Genomic_DNA"/>
</dbReference>
<comment type="caution">
    <text evidence="3">The sequence shown here is derived from an EMBL/GenBank/DDBJ whole genome shotgun (WGS) entry which is preliminary data.</text>
</comment>
<feature type="region of interest" description="Disordered" evidence="1">
    <location>
        <begin position="307"/>
        <end position="344"/>
    </location>
</feature>
<keyword evidence="2" id="KW-0812">Transmembrane</keyword>